<accession>A0AAD2FDM7</accession>
<gene>
    <name evidence="4" type="ORF">CYCCA115_LOCUS3455</name>
</gene>
<dbReference type="InterPro" id="IPR052532">
    <property type="entry name" value="SUA5_domain"/>
</dbReference>
<name>A0AAD2FDM7_9STRA</name>
<feature type="domain" description="YrdC-like" evidence="3">
    <location>
        <begin position="66"/>
        <end position="266"/>
    </location>
</feature>
<evidence type="ECO:0000313" key="5">
    <source>
        <dbReference type="Proteomes" id="UP001295423"/>
    </source>
</evidence>
<evidence type="ECO:0000256" key="2">
    <source>
        <dbReference type="SAM" id="SignalP"/>
    </source>
</evidence>
<dbReference type="AlphaFoldDB" id="A0AAD2FDM7"/>
<keyword evidence="2" id="KW-0732">Signal</keyword>
<proteinExistence type="predicted"/>
<organism evidence="4 5">
    <name type="scientific">Cylindrotheca closterium</name>
    <dbReference type="NCBI Taxonomy" id="2856"/>
    <lineage>
        <taxon>Eukaryota</taxon>
        <taxon>Sar</taxon>
        <taxon>Stramenopiles</taxon>
        <taxon>Ochrophyta</taxon>
        <taxon>Bacillariophyta</taxon>
        <taxon>Bacillariophyceae</taxon>
        <taxon>Bacillariophycidae</taxon>
        <taxon>Bacillariales</taxon>
        <taxon>Bacillariaceae</taxon>
        <taxon>Cylindrotheca</taxon>
    </lineage>
</organism>
<dbReference type="EMBL" id="CAKOGP040000302">
    <property type="protein sequence ID" value="CAJ1933778.1"/>
    <property type="molecule type" value="Genomic_DNA"/>
</dbReference>
<reference evidence="4" key="1">
    <citation type="submission" date="2023-08" db="EMBL/GenBank/DDBJ databases">
        <authorList>
            <person name="Audoor S."/>
            <person name="Bilcke G."/>
        </authorList>
    </citation>
    <scope>NUCLEOTIDE SEQUENCE</scope>
</reference>
<dbReference type="Gene3D" id="3.90.870.10">
    <property type="entry name" value="DHBP synthase"/>
    <property type="match status" value="1"/>
</dbReference>
<feature type="signal peptide" evidence="2">
    <location>
        <begin position="1"/>
        <end position="22"/>
    </location>
</feature>
<dbReference type="SUPFAM" id="SSF55821">
    <property type="entry name" value="YrdC/RibB"/>
    <property type="match status" value="1"/>
</dbReference>
<dbReference type="PANTHER" id="PTHR42828:SF3">
    <property type="entry name" value="THREONYLCARBAMOYL-AMP SYNTHASE"/>
    <property type="match status" value="1"/>
</dbReference>
<dbReference type="InterPro" id="IPR017945">
    <property type="entry name" value="DHBP_synth_RibB-like_a/b_dom"/>
</dbReference>
<comment type="caution">
    <text evidence="4">The sequence shown here is derived from an EMBL/GenBank/DDBJ whole genome shotgun (WGS) entry which is preliminary data.</text>
</comment>
<dbReference type="PROSITE" id="PS51163">
    <property type="entry name" value="YRDC"/>
    <property type="match status" value="1"/>
</dbReference>
<dbReference type="GO" id="GO:0003725">
    <property type="term" value="F:double-stranded RNA binding"/>
    <property type="evidence" value="ECO:0007669"/>
    <property type="project" value="InterPro"/>
</dbReference>
<evidence type="ECO:0000259" key="3">
    <source>
        <dbReference type="PROSITE" id="PS51163"/>
    </source>
</evidence>
<feature type="chain" id="PRO_5041993496" description="Threonylcarbamoyl-AMP synthase" evidence="2">
    <location>
        <begin position="23"/>
        <end position="272"/>
    </location>
</feature>
<evidence type="ECO:0000313" key="4">
    <source>
        <dbReference type="EMBL" id="CAJ1933778.1"/>
    </source>
</evidence>
<keyword evidence="5" id="KW-1185">Reference proteome</keyword>
<dbReference type="InterPro" id="IPR006070">
    <property type="entry name" value="Sua5-like_dom"/>
</dbReference>
<evidence type="ECO:0000256" key="1">
    <source>
        <dbReference type="ARBA" id="ARBA00015492"/>
    </source>
</evidence>
<dbReference type="Proteomes" id="UP001295423">
    <property type="component" value="Unassembled WGS sequence"/>
</dbReference>
<sequence>MLPIVTRATLLLSAILASPVFTFQSIRRFPGRIHETGLYGRMKNKVPSRIADQTEYVEVDANGDDSWRTMDAASLLGRGGLGIMPTEMGYGFVCPLMSKQGLERMLRIKEASNCKRPMTLLCSDLTTIDEHCFGIDRAVFKTLKKNLPGSYRFILPGKNTLPKAIIFESKGSKSSFTRQTIGVGIPTDPILRYVQDELLDKVPLLMSPLPIENDMESDPYQLYLGPDASWFNDLDFVVNAGERPGEASTDFDLSNGAPTLVKEGLGEIELVA</sequence>
<protein>
    <recommendedName>
        <fullName evidence="1">Threonylcarbamoyl-AMP synthase</fullName>
    </recommendedName>
</protein>
<dbReference type="PANTHER" id="PTHR42828">
    <property type="entry name" value="DHBP SYNTHASE RIBB-LIKE ALPHA/BETA DOMAIN-CONTAINING PROTEIN"/>
    <property type="match status" value="1"/>
</dbReference>
<dbReference type="Pfam" id="PF01300">
    <property type="entry name" value="Sua5_yciO_yrdC"/>
    <property type="match status" value="1"/>
</dbReference>